<dbReference type="InterPro" id="IPR007144">
    <property type="entry name" value="SSU_processome_Utp11"/>
</dbReference>
<name>A0A6L2PGJ5_COPFO</name>
<dbReference type="Proteomes" id="UP000502823">
    <property type="component" value="Unassembled WGS sequence"/>
</dbReference>
<dbReference type="GO" id="GO:0006364">
    <property type="term" value="P:rRNA processing"/>
    <property type="evidence" value="ECO:0007669"/>
    <property type="project" value="UniProtKB-UniRule"/>
</dbReference>
<evidence type="ECO:0000313" key="7">
    <source>
        <dbReference type="EMBL" id="GFG31673.1"/>
    </source>
</evidence>
<keyword evidence="3 5" id="KW-0698">rRNA processing</keyword>
<dbReference type="PANTHER" id="PTHR12838">
    <property type="entry name" value="U3 SMALL NUCLEOLAR RNA-ASSOCIATED PROTEIN 11"/>
    <property type="match status" value="1"/>
</dbReference>
<comment type="similarity">
    <text evidence="2 5">Belongs to the UTP11 family.</text>
</comment>
<dbReference type="PIRSF" id="PIRSF015952">
    <property type="entry name" value="U3snoRNP11"/>
    <property type="match status" value="1"/>
</dbReference>
<evidence type="ECO:0000313" key="8">
    <source>
        <dbReference type="Proteomes" id="UP000502823"/>
    </source>
</evidence>
<dbReference type="GO" id="GO:0032040">
    <property type="term" value="C:small-subunit processome"/>
    <property type="evidence" value="ECO:0007669"/>
    <property type="project" value="UniProtKB-UniRule"/>
</dbReference>
<evidence type="ECO:0000256" key="5">
    <source>
        <dbReference type="PIRNR" id="PIRNR015952"/>
    </source>
</evidence>
<comment type="function">
    <text evidence="5">Involved in nucleolar processing of pre-18S ribosomal RNA.</text>
</comment>
<comment type="subcellular location">
    <subcellularLocation>
        <location evidence="1 5">Nucleus</location>
        <location evidence="1 5">Nucleolus</location>
    </subcellularLocation>
</comment>
<dbReference type="AlphaFoldDB" id="A0A6L2PGJ5"/>
<keyword evidence="4 5" id="KW-0539">Nucleus</keyword>
<keyword evidence="8" id="KW-1185">Reference proteome</keyword>
<comment type="caution">
    <text evidence="7">The sequence shown here is derived from an EMBL/GenBank/DDBJ whole genome shotgun (WGS) entry which is preliminary data.</text>
</comment>
<comment type="subunit">
    <text evidence="5">Component of the ribosomal small subunit (SSU) processome.</text>
</comment>
<organism evidence="7 8">
    <name type="scientific">Coptotermes formosanus</name>
    <name type="common">Formosan subterranean termite</name>
    <dbReference type="NCBI Taxonomy" id="36987"/>
    <lineage>
        <taxon>Eukaryota</taxon>
        <taxon>Metazoa</taxon>
        <taxon>Ecdysozoa</taxon>
        <taxon>Arthropoda</taxon>
        <taxon>Hexapoda</taxon>
        <taxon>Insecta</taxon>
        <taxon>Pterygota</taxon>
        <taxon>Neoptera</taxon>
        <taxon>Polyneoptera</taxon>
        <taxon>Dictyoptera</taxon>
        <taxon>Blattodea</taxon>
        <taxon>Blattoidea</taxon>
        <taxon>Termitoidae</taxon>
        <taxon>Rhinotermitidae</taxon>
        <taxon>Coptotermes</taxon>
    </lineage>
</organism>
<feature type="region of interest" description="Disordered" evidence="6">
    <location>
        <begin position="1"/>
        <end position="45"/>
    </location>
</feature>
<evidence type="ECO:0000256" key="6">
    <source>
        <dbReference type="SAM" id="MobiDB-lite"/>
    </source>
</evidence>
<gene>
    <name evidence="7" type="ORF">Cfor_10473</name>
</gene>
<dbReference type="PANTHER" id="PTHR12838:SF0">
    <property type="entry name" value="U3 SMALL NUCLEOLAR RNA-ASSOCIATED PROTEIN 11-RELATED"/>
    <property type="match status" value="1"/>
</dbReference>
<dbReference type="InParanoid" id="A0A6L2PGJ5"/>
<dbReference type="FunCoup" id="A0A6L2PGJ5">
    <property type="interactions" value="868"/>
</dbReference>
<evidence type="ECO:0000256" key="3">
    <source>
        <dbReference type="ARBA" id="ARBA00022552"/>
    </source>
</evidence>
<dbReference type="Pfam" id="PF03998">
    <property type="entry name" value="Utp11"/>
    <property type="match status" value="1"/>
</dbReference>
<reference evidence="8" key="1">
    <citation type="submission" date="2020-01" db="EMBL/GenBank/DDBJ databases">
        <title>Draft genome sequence of the Termite Coptotermes fromosanus.</title>
        <authorList>
            <person name="Itakura S."/>
            <person name="Yosikawa Y."/>
            <person name="Umezawa K."/>
        </authorList>
    </citation>
    <scope>NUCLEOTIDE SEQUENCE [LARGE SCALE GENOMIC DNA]</scope>
</reference>
<accession>A0A6L2PGJ5</accession>
<dbReference type="EMBL" id="BLKM01000328">
    <property type="protein sequence ID" value="GFG31673.1"/>
    <property type="molecule type" value="Genomic_DNA"/>
</dbReference>
<dbReference type="OrthoDB" id="29058at2759"/>
<evidence type="ECO:0000256" key="4">
    <source>
        <dbReference type="ARBA" id="ARBA00023242"/>
    </source>
</evidence>
<evidence type="ECO:0000256" key="1">
    <source>
        <dbReference type="ARBA" id="ARBA00004604"/>
    </source>
</evidence>
<feature type="compositionally biased region" description="Basic and acidic residues" evidence="6">
    <location>
        <begin position="19"/>
        <end position="45"/>
    </location>
</feature>
<sequence length="253" mass="30862">MSSWKKVSKTNQRTHRERHQPESRSHLGLLEKKKDYRLRAKDHDEKQRTLRLLKRRALNRNPDEFYFHMINSKVEDGEHKELEKDDEHTPDQIRLMQSQDLKYVSTKRIMETRKIERLQSHLHLLDAANEVKNKHIFFVDTEKEAKQFDLCKQLDTHPSLLKRRINRPRNIALKNMSFPEVEEAVIEKLTAERDKKYMELQKRIERERELTVIQQKLEMKRHLLNKKERTPKRIKPSTKDAPPIYKWDYERKR</sequence>
<proteinExistence type="inferred from homology"/>
<feature type="compositionally biased region" description="Basic residues" evidence="6">
    <location>
        <begin position="1"/>
        <end position="18"/>
    </location>
</feature>
<feature type="region of interest" description="Disordered" evidence="6">
    <location>
        <begin position="223"/>
        <end position="253"/>
    </location>
</feature>
<protein>
    <recommendedName>
        <fullName evidence="5">U3 small nucleolar RNA-associated protein 11</fullName>
        <shortName evidence="5">U3 snoRNA-associated protein 11</shortName>
    </recommendedName>
</protein>
<evidence type="ECO:0000256" key="2">
    <source>
        <dbReference type="ARBA" id="ARBA00008105"/>
    </source>
</evidence>